<feature type="region of interest" description="Disordered" evidence="2">
    <location>
        <begin position="143"/>
        <end position="194"/>
    </location>
</feature>
<feature type="region of interest" description="Disordered" evidence="2">
    <location>
        <begin position="27"/>
        <end position="46"/>
    </location>
</feature>
<evidence type="ECO:0000313" key="3">
    <source>
        <dbReference type="EMBL" id="MFH5774695.1"/>
    </source>
</evidence>
<dbReference type="RefSeq" id="WP_395133767.1">
    <property type="nucleotide sequence ID" value="NZ_JBIMPR010000007.1"/>
</dbReference>
<dbReference type="EMBL" id="JBIMPR010000007">
    <property type="protein sequence ID" value="MFH5774695.1"/>
    <property type="molecule type" value="Genomic_DNA"/>
</dbReference>
<accession>A0ABW7LN49</accession>
<feature type="coiled-coil region" evidence="1">
    <location>
        <begin position="50"/>
        <end position="84"/>
    </location>
</feature>
<proteinExistence type="predicted"/>
<evidence type="ECO:0000256" key="2">
    <source>
        <dbReference type="SAM" id="MobiDB-lite"/>
    </source>
</evidence>
<evidence type="ECO:0000313" key="4">
    <source>
        <dbReference type="Proteomes" id="UP001609376"/>
    </source>
</evidence>
<feature type="compositionally biased region" description="Basic and acidic residues" evidence="2">
    <location>
        <begin position="181"/>
        <end position="194"/>
    </location>
</feature>
<protein>
    <submittedName>
        <fullName evidence="3">Uncharacterized protein</fullName>
    </submittedName>
</protein>
<keyword evidence="4" id="KW-1185">Reference proteome</keyword>
<organism evidence="3 4">
    <name type="scientific">Paracoccus broussonetiae subsp. drimophilus</name>
    <dbReference type="NCBI Taxonomy" id="3373869"/>
    <lineage>
        <taxon>Bacteria</taxon>
        <taxon>Pseudomonadati</taxon>
        <taxon>Pseudomonadota</taxon>
        <taxon>Alphaproteobacteria</taxon>
        <taxon>Rhodobacterales</taxon>
        <taxon>Paracoccaceae</taxon>
        <taxon>Paracoccus</taxon>
        <taxon>Paracoccus broussonetiae</taxon>
    </lineage>
</organism>
<reference evidence="3 4" key="1">
    <citation type="submission" date="2024-10" db="EMBL/GenBank/DDBJ databases">
        <title>Paracoccus drimophilus sp. nov., a novel bacterium from corn roots in Hunan.</title>
        <authorList>
            <person name="Li X."/>
        </authorList>
    </citation>
    <scope>NUCLEOTIDE SEQUENCE [LARGE SCALE GENOMIC DNA]</scope>
    <source>
        <strain evidence="3 4">NGMCC 1.201697</strain>
    </source>
</reference>
<name>A0ABW7LN49_9RHOB</name>
<evidence type="ECO:0000256" key="1">
    <source>
        <dbReference type="SAM" id="Coils"/>
    </source>
</evidence>
<keyword evidence="1" id="KW-0175">Coiled coil</keyword>
<dbReference type="Proteomes" id="UP001609376">
    <property type="component" value="Unassembled WGS sequence"/>
</dbReference>
<sequence length="194" mass="20344">MKDDLNASEKRLIAALDRLDSFIDRMADRAAAPGPDSGQDAPDPDLAARFDEQAEELTQLEERLAATNERLDSAGEEIARLAAANEALVSANRALIAAQPASARDDIRDALQAELDSLRAARAAEIGQMSDIAGTLDRMLGAPTAAERKPAQAKASAPAVIETPVSPDDAGDLDLGGDTLSDARETQAADENRG</sequence>
<comment type="caution">
    <text evidence="3">The sequence shown here is derived from an EMBL/GenBank/DDBJ whole genome shotgun (WGS) entry which is preliminary data.</text>
</comment>
<gene>
    <name evidence="3" type="ORF">ACHFJ0_10635</name>
</gene>